<reference evidence="1" key="1">
    <citation type="submission" date="2015-04" db="EMBL/GenBank/DDBJ databases">
        <title>Complete genome sequence of Microbacterium chocolatum SIT 101, a bacterium enantioselectively hydrolyzing mesomeric diesters.</title>
        <authorList>
            <person name="Li X."/>
            <person name="Xu Y."/>
        </authorList>
    </citation>
    <scope>NUCLEOTIDE SEQUENCE [LARGE SCALE GENOMIC DNA]</scope>
    <source>
        <strain evidence="1">SIT 101</strain>
    </source>
</reference>
<dbReference type="OrthoDB" id="9784823at2"/>
<accession>A0A0M8MIY4</accession>
<evidence type="ECO:0000313" key="1">
    <source>
        <dbReference type="EMBL" id="KOS11057.1"/>
    </source>
</evidence>
<dbReference type="EMBL" id="LAVO01000006">
    <property type="protein sequence ID" value="KOS11057.1"/>
    <property type="molecule type" value="Genomic_DNA"/>
</dbReference>
<dbReference type="KEGG" id="mcw:A8L33_07930"/>
<gene>
    <name evidence="1" type="ORF">XI38_07230</name>
</gene>
<dbReference type="Proteomes" id="UP000037737">
    <property type="component" value="Unassembled WGS sequence"/>
</dbReference>
<name>A0A0M8MIY4_9MICO</name>
<comment type="caution">
    <text evidence="1">The sequence shown here is derived from an EMBL/GenBank/DDBJ whole genome shotgun (WGS) entry which is preliminary data.</text>
</comment>
<dbReference type="AlphaFoldDB" id="A0A0M8MIY4"/>
<dbReference type="PATRIC" id="fig|84292.3.peg.1475"/>
<evidence type="ECO:0000313" key="2">
    <source>
        <dbReference type="Proteomes" id="UP000037737"/>
    </source>
</evidence>
<protein>
    <submittedName>
        <fullName evidence="1">Uncharacterized protein</fullName>
    </submittedName>
</protein>
<sequence>MTSTPSLLIDLTGVARLAGVKRPVASMWRSRFRASPDPFPHVVQMKQGRPFFDAMSVAHWLDRTSHGNNPDVVADAAASAAPDGFDVADGVDVARIDALLTLQAVTGRSLAEESAASLVSLAAEIDPDDEFLAREVADVDPTWASWAEQLADAAYSPLAASRLLEQRHVATRATLGSAGPLTAEADELLLDLISALTAARSLTLAVNAGVRPGLAIDLLARAGDEDLELPAGPVGRSIRRRLRLEGMALPSRDSSADAGRISVLRLPVDGPTLAAHMLRAVDELVLGMRDDDRAVVVAPASALTAQLGAGDSLTRTDALRSGRVRAIVRLPAGLVPAATREALALWVLGRETGEAPVADRFTAVADLADSDLTPATRADLTSDVLAAMGTARDVRAHAFRFTRLVRTSSLLAARGDLLEVGGRTPAVGDSARELPALLDRARARLVDDVPRASPSEAPGRALPQASVEVLVAERHVRVLNGTRVATDELGRTGLVVVSADDLDDHARIGERRVDPLVFANLHPSARLTAPGDIVFRTAPTAKAWVDPDGSKVVASPARVLRIDPADPGGLVPELVAADISRSLGGPGSWRRWRLRRVAPNAMAPLRTALVDIAAQRAELESRIAALDHYVDTLTAAVTAGVVTLTDPAADAASDPQ</sequence>
<organism evidence="1 2">
    <name type="scientific">Microbacterium aurantiacum</name>
    <dbReference type="NCBI Taxonomy" id="162393"/>
    <lineage>
        <taxon>Bacteria</taxon>
        <taxon>Bacillati</taxon>
        <taxon>Actinomycetota</taxon>
        <taxon>Actinomycetes</taxon>
        <taxon>Micrococcales</taxon>
        <taxon>Microbacteriaceae</taxon>
        <taxon>Microbacterium</taxon>
    </lineage>
</organism>
<proteinExistence type="predicted"/>
<keyword evidence="2" id="KW-1185">Reference proteome</keyword>